<feature type="domain" description="Bifunctional inhibitor/plant lipid transfer protein/seed storage helical" evidence="4">
    <location>
        <begin position="31"/>
        <end position="88"/>
    </location>
</feature>
<feature type="signal peptide" evidence="3">
    <location>
        <begin position="1"/>
        <end position="20"/>
    </location>
</feature>
<accession>A0A8T0KQ17</accession>
<reference evidence="5 6" key="1">
    <citation type="submission" date="2020-05" db="EMBL/GenBank/DDBJ databases">
        <title>Vigna angularis (adzuki bean) Var. LongXiaoDou No. 4 denovo assembly.</title>
        <authorList>
            <person name="Xiang H."/>
        </authorList>
    </citation>
    <scope>NUCLEOTIDE SEQUENCE [LARGE SCALE GENOMIC DNA]</scope>
    <source>
        <tissue evidence="5">Leaf</tissue>
    </source>
</reference>
<keyword evidence="1" id="KW-0813">Transport</keyword>
<evidence type="ECO:0000313" key="6">
    <source>
        <dbReference type="Proteomes" id="UP000743370"/>
    </source>
</evidence>
<dbReference type="Gene3D" id="1.10.110.10">
    <property type="entry name" value="Plant lipid-transfer and hydrophobic proteins"/>
    <property type="match status" value="1"/>
</dbReference>
<name>A0A8T0KQ17_PHAAN</name>
<dbReference type="InterPro" id="IPR033872">
    <property type="entry name" value="nsLTP2"/>
</dbReference>
<dbReference type="GO" id="GO:0008289">
    <property type="term" value="F:lipid binding"/>
    <property type="evidence" value="ECO:0007669"/>
    <property type="project" value="UniProtKB-KW"/>
</dbReference>
<comment type="caution">
    <text evidence="5">The sequence shown here is derived from an EMBL/GenBank/DDBJ whole genome shotgun (WGS) entry which is preliminary data.</text>
</comment>
<dbReference type="EMBL" id="JABFOF010000003">
    <property type="protein sequence ID" value="KAG2401229.1"/>
    <property type="molecule type" value="Genomic_DNA"/>
</dbReference>
<organism evidence="5 6">
    <name type="scientific">Phaseolus angularis</name>
    <name type="common">Azuki bean</name>
    <name type="synonym">Vigna angularis</name>
    <dbReference type="NCBI Taxonomy" id="3914"/>
    <lineage>
        <taxon>Eukaryota</taxon>
        <taxon>Viridiplantae</taxon>
        <taxon>Streptophyta</taxon>
        <taxon>Embryophyta</taxon>
        <taxon>Tracheophyta</taxon>
        <taxon>Spermatophyta</taxon>
        <taxon>Magnoliopsida</taxon>
        <taxon>eudicotyledons</taxon>
        <taxon>Gunneridae</taxon>
        <taxon>Pentapetalae</taxon>
        <taxon>rosids</taxon>
        <taxon>fabids</taxon>
        <taxon>Fabales</taxon>
        <taxon>Fabaceae</taxon>
        <taxon>Papilionoideae</taxon>
        <taxon>50 kb inversion clade</taxon>
        <taxon>NPAAA clade</taxon>
        <taxon>indigoferoid/millettioid clade</taxon>
        <taxon>Phaseoleae</taxon>
        <taxon>Vigna</taxon>
    </lineage>
</organism>
<protein>
    <submittedName>
        <fullName evidence="5">Non-specific lipid-transfer protein</fullName>
    </submittedName>
</protein>
<keyword evidence="2" id="KW-0446">Lipid-binding</keyword>
<dbReference type="PANTHER" id="PTHR33214:SF69">
    <property type="entry name" value="BIFUNCTIONAL INHIBITOR_LIPID-TRANSFER PROTEIN_SEED STORAGE 2S ALBUMIN SUPERFAMILY PROTEIN"/>
    <property type="match status" value="1"/>
</dbReference>
<dbReference type="AlphaFoldDB" id="A0A8T0KQ17"/>
<sequence>MKVSYATLSVVLTLVALAETELYVTAVTCNALQLSACASAITSSNPPSSVCCSKLKEQRPCLCQYLKDPNLKKLVNSPNARKVANACGPLGVPEFGVVGSASTITLSLGDFDVVLY</sequence>
<evidence type="ECO:0000256" key="1">
    <source>
        <dbReference type="ARBA" id="ARBA00022448"/>
    </source>
</evidence>
<dbReference type="SUPFAM" id="SSF47699">
    <property type="entry name" value="Bifunctional inhibitor/lipid-transfer protein/seed storage 2S albumin"/>
    <property type="match status" value="1"/>
</dbReference>
<dbReference type="Proteomes" id="UP000743370">
    <property type="component" value="Unassembled WGS sequence"/>
</dbReference>
<dbReference type="InterPro" id="IPR036312">
    <property type="entry name" value="Bifun_inhib/LTP/seed_sf"/>
</dbReference>
<dbReference type="Pfam" id="PF00234">
    <property type="entry name" value="Tryp_alpha_amyl"/>
    <property type="match status" value="1"/>
</dbReference>
<evidence type="ECO:0000313" key="5">
    <source>
        <dbReference type="EMBL" id="KAG2401229.1"/>
    </source>
</evidence>
<dbReference type="PANTHER" id="PTHR33214">
    <property type="entry name" value="BIFUNCTIONAL INHIBITOR/LIPID-TRANSFER PROTEIN/SEED STORAGE 2S ALBUMIN SUPERFAMILY PROTEIN"/>
    <property type="match status" value="1"/>
</dbReference>
<evidence type="ECO:0000259" key="4">
    <source>
        <dbReference type="Pfam" id="PF00234"/>
    </source>
</evidence>
<keyword evidence="3" id="KW-0732">Signal</keyword>
<evidence type="ECO:0000256" key="2">
    <source>
        <dbReference type="ARBA" id="ARBA00023121"/>
    </source>
</evidence>
<dbReference type="GO" id="GO:0006869">
    <property type="term" value="P:lipid transport"/>
    <property type="evidence" value="ECO:0007669"/>
    <property type="project" value="InterPro"/>
</dbReference>
<gene>
    <name evidence="5" type="ORF">HKW66_Vig0197350</name>
</gene>
<dbReference type="InterPro" id="IPR016140">
    <property type="entry name" value="Bifunc_inhib/LTP/seed_store"/>
</dbReference>
<dbReference type="CDD" id="cd01959">
    <property type="entry name" value="nsLTP2"/>
    <property type="match status" value="1"/>
</dbReference>
<evidence type="ECO:0000256" key="3">
    <source>
        <dbReference type="SAM" id="SignalP"/>
    </source>
</evidence>
<proteinExistence type="predicted"/>
<feature type="chain" id="PRO_5035783652" evidence="3">
    <location>
        <begin position="21"/>
        <end position="116"/>
    </location>
</feature>